<protein>
    <recommendedName>
        <fullName evidence="2">Tail tubular protein A</fullName>
    </recommendedName>
</protein>
<proteinExistence type="predicted"/>
<dbReference type="AlphaFoldDB" id="A0A7M2QN83"/>
<dbReference type="InterPro" id="IPR033767">
    <property type="entry name" value="Tail_Gp11"/>
</dbReference>
<organism evidence="1">
    <name type="scientific">feces metagenome</name>
    <dbReference type="NCBI Taxonomy" id="1861841"/>
    <lineage>
        <taxon>unclassified sequences</taxon>
        <taxon>metagenomes</taxon>
        <taxon>organismal metagenomes</taxon>
    </lineage>
</organism>
<dbReference type="EMBL" id="MT993626">
    <property type="protein sequence ID" value="QOV05516.1"/>
    <property type="molecule type" value="Genomic_DNA"/>
</dbReference>
<name>A0A7M2QN83_9ZZZZ</name>
<evidence type="ECO:0008006" key="2">
    <source>
        <dbReference type="Google" id="ProtNLM"/>
    </source>
</evidence>
<reference evidence="1" key="1">
    <citation type="submission" date="2020-09" db="EMBL/GenBank/DDBJ databases">
        <authorList>
            <person name="Eze J.U."/>
            <person name="Rahube T.O."/>
        </authorList>
    </citation>
    <scope>NUCLEOTIDE SEQUENCE</scope>
</reference>
<accession>A0A7M2QN83</accession>
<evidence type="ECO:0000313" key="1">
    <source>
        <dbReference type="EMBL" id="QOV05516.1"/>
    </source>
</evidence>
<dbReference type="Pfam" id="PF17212">
    <property type="entry name" value="Tube"/>
    <property type="match status" value="1"/>
</dbReference>
<sequence>MTFAINTLSAVNACLGTLGELPVNGVDEDHPLVPAALAKIGQETAYLQADLWWFNVEYPTLFPDPIHKTIRIPSDCVGVDSFTQYPRLAVRAGKLYNLDTGSDQFEAPLRVRLHRSLPFDDMPILARALVQARAARKFHADYDGDQAKMQRLSADEQQSYVIFNSEHIRNAKANMLNRSGVQNVLMHINPDLTTRRFSRIG</sequence>